<dbReference type="AlphaFoldDB" id="A0A0A9ASS5"/>
<sequence length="66" mass="7160">MSFGTATSTMPLCTASTALSTTLPSLLPQKAPHEVINQMPHPRAERLEALKVVPVGPHKSMQKEHE</sequence>
<reference evidence="1" key="2">
    <citation type="journal article" date="2015" name="Data Brief">
        <title>Shoot transcriptome of the giant reed, Arundo donax.</title>
        <authorList>
            <person name="Barrero R.A."/>
            <person name="Guerrero F.D."/>
            <person name="Moolhuijzen P."/>
            <person name="Goolsby J.A."/>
            <person name="Tidwell J."/>
            <person name="Bellgard S.E."/>
            <person name="Bellgard M.I."/>
        </authorList>
    </citation>
    <scope>NUCLEOTIDE SEQUENCE</scope>
    <source>
        <tissue evidence="1">Shoot tissue taken approximately 20 cm above the soil surface</tissue>
    </source>
</reference>
<dbReference type="EMBL" id="GBRH01247793">
    <property type="protein sequence ID" value="JAD50102.1"/>
    <property type="molecule type" value="Transcribed_RNA"/>
</dbReference>
<proteinExistence type="predicted"/>
<protein>
    <submittedName>
        <fullName evidence="1">Uncharacterized protein</fullName>
    </submittedName>
</protein>
<evidence type="ECO:0000313" key="1">
    <source>
        <dbReference type="EMBL" id="JAD50102.1"/>
    </source>
</evidence>
<reference evidence="1" key="1">
    <citation type="submission" date="2014-09" db="EMBL/GenBank/DDBJ databases">
        <authorList>
            <person name="Magalhaes I.L.F."/>
            <person name="Oliveira U."/>
            <person name="Santos F.R."/>
            <person name="Vidigal T.H.D.A."/>
            <person name="Brescovit A.D."/>
            <person name="Santos A.J."/>
        </authorList>
    </citation>
    <scope>NUCLEOTIDE SEQUENCE</scope>
    <source>
        <tissue evidence="1">Shoot tissue taken approximately 20 cm above the soil surface</tissue>
    </source>
</reference>
<accession>A0A0A9ASS5</accession>
<name>A0A0A9ASS5_ARUDO</name>
<organism evidence="1">
    <name type="scientific">Arundo donax</name>
    <name type="common">Giant reed</name>
    <name type="synonym">Donax arundinaceus</name>
    <dbReference type="NCBI Taxonomy" id="35708"/>
    <lineage>
        <taxon>Eukaryota</taxon>
        <taxon>Viridiplantae</taxon>
        <taxon>Streptophyta</taxon>
        <taxon>Embryophyta</taxon>
        <taxon>Tracheophyta</taxon>
        <taxon>Spermatophyta</taxon>
        <taxon>Magnoliopsida</taxon>
        <taxon>Liliopsida</taxon>
        <taxon>Poales</taxon>
        <taxon>Poaceae</taxon>
        <taxon>PACMAD clade</taxon>
        <taxon>Arundinoideae</taxon>
        <taxon>Arundineae</taxon>
        <taxon>Arundo</taxon>
    </lineage>
</organism>